<dbReference type="InterPro" id="IPR051179">
    <property type="entry name" value="WD_repeat_multifunction"/>
</dbReference>
<evidence type="ECO:0000256" key="2">
    <source>
        <dbReference type="ARBA" id="ARBA00022737"/>
    </source>
</evidence>
<dbReference type="Gene3D" id="2.130.10.10">
    <property type="entry name" value="YVTN repeat-like/Quinoprotein amine dehydrogenase"/>
    <property type="match status" value="1"/>
</dbReference>
<organism evidence="3 4">
    <name type="scientific">Prunus armeniaca</name>
    <name type="common">Apricot</name>
    <name type="synonym">Armeniaca vulgaris</name>
    <dbReference type="NCBI Taxonomy" id="36596"/>
    <lineage>
        <taxon>Eukaryota</taxon>
        <taxon>Viridiplantae</taxon>
        <taxon>Streptophyta</taxon>
        <taxon>Embryophyta</taxon>
        <taxon>Tracheophyta</taxon>
        <taxon>Spermatophyta</taxon>
        <taxon>Magnoliopsida</taxon>
        <taxon>eudicotyledons</taxon>
        <taxon>Gunneridae</taxon>
        <taxon>Pentapetalae</taxon>
        <taxon>rosids</taxon>
        <taxon>fabids</taxon>
        <taxon>Rosales</taxon>
        <taxon>Rosaceae</taxon>
        <taxon>Amygdaloideae</taxon>
        <taxon>Amygdaleae</taxon>
        <taxon>Prunus</taxon>
    </lineage>
</organism>
<proteinExistence type="predicted"/>
<dbReference type="Proteomes" id="UP000507245">
    <property type="component" value="Unassembled WGS sequence"/>
</dbReference>
<dbReference type="AlphaFoldDB" id="A0A6J5XMA8"/>
<dbReference type="EMBL" id="CAEKKB010000006">
    <property type="protein sequence ID" value="CAB4312104.1"/>
    <property type="molecule type" value="Genomic_DNA"/>
</dbReference>
<dbReference type="SUPFAM" id="SSF50978">
    <property type="entry name" value="WD40 repeat-like"/>
    <property type="match status" value="1"/>
</dbReference>
<keyword evidence="4" id="KW-1185">Reference proteome</keyword>
<accession>A0A6J5XMA8</accession>
<evidence type="ECO:0000313" key="4">
    <source>
        <dbReference type="Proteomes" id="UP000507245"/>
    </source>
</evidence>
<dbReference type="InterPro" id="IPR015943">
    <property type="entry name" value="WD40/YVTN_repeat-like_dom_sf"/>
</dbReference>
<reference evidence="4" key="1">
    <citation type="journal article" date="2020" name="Genome Biol.">
        <title>Gamete binning: chromosome-level and haplotype-resolved genome assembly enabled by high-throughput single-cell sequencing of gamete genomes.</title>
        <authorList>
            <person name="Campoy J.A."/>
            <person name="Sun H."/>
            <person name="Goel M."/>
            <person name="Jiao W.-B."/>
            <person name="Folz-Donahue K."/>
            <person name="Wang N."/>
            <person name="Rubio M."/>
            <person name="Liu C."/>
            <person name="Kukat C."/>
            <person name="Ruiz D."/>
            <person name="Huettel B."/>
            <person name="Schneeberger K."/>
        </authorList>
    </citation>
    <scope>NUCLEOTIDE SEQUENCE [LARGE SCALE GENOMIC DNA]</scope>
    <source>
        <strain evidence="4">cv. Rojo Pasion</strain>
    </source>
</reference>
<keyword evidence="1" id="KW-0853">WD repeat</keyword>
<protein>
    <submittedName>
        <fullName evidence="3">Uncharacterized protein</fullName>
    </submittedName>
</protein>
<dbReference type="PANTHER" id="PTHR19857:SF21">
    <property type="entry name" value="ANAPHASE-PROMOTING COMPLEX SUBUNIT 4 WD40 DOMAIN-CONTAINING PROTEIN"/>
    <property type="match status" value="1"/>
</dbReference>
<sequence>MLYCQFEIEGFVVFGHRWSRSLIELNGRFHPNYRHSVSGLLMESYSELRAFPHLYHINGGPCQTHLNWIDNGAFLYDQPSIGKQGISALDFDRKGIYLVSVTKSGCLTVHDFETLYCQSNEPLLRLQEDETKHVVHLSLPQQLDFVRWNLANQDEVVCTSMKRNEVLIFDIGIISSKPSEVLRTRPSVSVLGSNIHKGLTDIATSLDDSRILASDTYGVINVWDRRMSKFPCLELTTDSRGTLNSIQLNAEDQIIFGAGKRGFVYVWDLRGGRTSSALLSNKEIRHPPLTSLKLSSLLEKIGPLKAQSDIVSKEIHSINIDPSCPHQLAFHLDDGWSGVLDVYNFEVTHIHCPPPAWLNDPGVSADLLYLRKPSWLPINSIYVVGSSTDNGIHILDFYPDSSSPSHVDYKEDTQSLSGVKKQDMKNRFVPLSEGVTACAVHPLNSTIIAGTRLVVKENGSLECWKLSKLPTLHSLLRSGDQLKPRTSVSRNVEWSRNNCYALNLGPPTVFAVQNIYVNVSKATFSSTHEL</sequence>
<evidence type="ECO:0000256" key="1">
    <source>
        <dbReference type="ARBA" id="ARBA00022574"/>
    </source>
</evidence>
<dbReference type="OrthoDB" id="10260946at2759"/>
<dbReference type="InterPro" id="IPR036322">
    <property type="entry name" value="WD40_repeat_dom_sf"/>
</dbReference>
<gene>
    <name evidence="3" type="ORF">ORAREDHAP_LOCUS34413</name>
</gene>
<keyword evidence="2" id="KW-0677">Repeat</keyword>
<evidence type="ECO:0000313" key="3">
    <source>
        <dbReference type="EMBL" id="CAB4312104.1"/>
    </source>
</evidence>
<dbReference type="PANTHER" id="PTHR19857">
    <property type="entry name" value="MITOCHONDRIAL DIVISION PROTEIN 1-RELATED"/>
    <property type="match status" value="1"/>
</dbReference>
<name>A0A6J5XMA8_PRUAR</name>